<sequence>MRPCIKDKCEVNYGWEFDFKEEREDAIKRVVDRSQGQFRSLRTMFCSNESLQNIAENCPLLIELSITEKIYVEDESALVLAEHRQYLKKVTSSVELAQEAVAISSYIPGLKRFGAKEFEFVDGFWIHALCRRL</sequence>
<proteinExistence type="predicted"/>
<accession>A0ABD3GX18</accession>
<evidence type="ECO:0000313" key="1">
    <source>
        <dbReference type="EMBL" id="KAL3682331.1"/>
    </source>
</evidence>
<keyword evidence="2" id="KW-1185">Reference proteome</keyword>
<dbReference type="Proteomes" id="UP001633002">
    <property type="component" value="Unassembled WGS sequence"/>
</dbReference>
<protein>
    <submittedName>
        <fullName evidence="1">Uncharacterized protein</fullName>
    </submittedName>
</protein>
<gene>
    <name evidence="1" type="ORF">R1sor_000353</name>
</gene>
<dbReference type="AlphaFoldDB" id="A0ABD3GX18"/>
<evidence type="ECO:0000313" key="2">
    <source>
        <dbReference type="Proteomes" id="UP001633002"/>
    </source>
</evidence>
<dbReference type="EMBL" id="JBJQOH010000006">
    <property type="protein sequence ID" value="KAL3682331.1"/>
    <property type="molecule type" value="Genomic_DNA"/>
</dbReference>
<organism evidence="1 2">
    <name type="scientific">Riccia sorocarpa</name>
    <dbReference type="NCBI Taxonomy" id="122646"/>
    <lineage>
        <taxon>Eukaryota</taxon>
        <taxon>Viridiplantae</taxon>
        <taxon>Streptophyta</taxon>
        <taxon>Embryophyta</taxon>
        <taxon>Marchantiophyta</taxon>
        <taxon>Marchantiopsida</taxon>
        <taxon>Marchantiidae</taxon>
        <taxon>Marchantiales</taxon>
        <taxon>Ricciaceae</taxon>
        <taxon>Riccia</taxon>
    </lineage>
</organism>
<reference evidence="1 2" key="1">
    <citation type="submission" date="2024-09" db="EMBL/GenBank/DDBJ databases">
        <title>Chromosome-scale assembly of Riccia sorocarpa.</title>
        <authorList>
            <person name="Paukszto L."/>
        </authorList>
    </citation>
    <scope>NUCLEOTIDE SEQUENCE [LARGE SCALE GENOMIC DNA]</scope>
    <source>
        <strain evidence="1">LP-2024</strain>
        <tissue evidence="1">Aerial parts of the thallus</tissue>
    </source>
</reference>
<name>A0ABD3GX18_9MARC</name>
<comment type="caution">
    <text evidence="1">The sequence shown here is derived from an EMBL/GenBank/DDBJ whole genome shotgun (WGS) entry which is preliminary data.</text>
</comment>